<dbReference type="HOGENOM" id="CLU_933096_0_0_10"/>
<dbReference type="PANTHER" id="PTHR34580">
    <property type="match status" value="1"/>
</dbReference>
<dbReference type="PANTHER" id="PTHR34580:SF1">
    <property type="entry name" value="PROTEIN PAFC"/>
    <property type="match status" value="1"/>
</dbReference>
<feature type="domain" description="WYL" evidence="1">
    <location>
        <begin position="130"/>
        <end position="196"/>
    </location>
</feature>
<dbReference type="Pfam" id="PF25583">
    <property type="entry name" value="WCX"/>
    <property type="match status" value="1"/>
</dbReference>
<sequence length="301" mass="35973">MTNNRVRFEQWFDLILTMIDGREHTAKELAEVLGTTLRNLYYVLKRMRNMGFNVVHDRTFYYIDPHSPFLRRIATAIDFTEDEVVFLHGRLLGEDQDSPMAGAIKRKLERFYNLTSQADVHFRQRLYENTSLLEQAMSDRQVVILHDYSSPHSHSVSDRVVEPYLFYDNKADIRAYELKSRQNKTFKVARIGAVEVVDTPWFNEHKHREVFTDMFMFSGENKIRIKLRLSILAHHLMLEEHPRSAKFMTRDDDEHWFFETDVANYVGISRFILGLFDEIEILENDELRRFLRSKIERMKLR</sequence>
<keyword evidence="4" id="KW-1185">Reference proteome</keyword>
<evidence type="ECO:0000313" key="3">
    <source>
        <dbReference type="EMBL" id="EFA43010.1"/>
    </source>
</evidence>
<dbReference type="eggNOG" id="COG2378">
    <property type="taxonomic scope" value="Bacteria"/>
</dbReference>
<dbReference type="InterPro" id="IPR026881">
    <property type="entry name" value="WYL_dom"/>
</dbReference>
<evidence type="ECO:0000313" key="4">
    <source>
        <dbReference type="Proteomes" id="UP000003160"/>
    </source>
</evidence>
<feature type="domain" description="WCX" evidence="2">
    <location>
        <begin position="222"/>
        <end position="298"/>
    </location>
</feature>
<protein>
    <submittedName>
        <fullName evidence="3">Uncharacterized protein</fullName>
    </submittedName>
</protein>
<evidence type="ECO:0000259" key="1">
    <source>
        <dbReference type="Pfam" id="PF13280"/>
    </source>
</evidence>
<dbReference type="RefSeq" id="WP_007174977.1">
    <property type="nucleotide sequence ID" value="NZ_GG704783.1"/>
</dbReference>
<name>D1Q047_9BACT</name>
<comment type="caution">
    <text evidence="3">The sequence shown here is derived from an EMBL/GenBank/DDBJ whole genome shotgun (WGS) entry which is preliminary data.</text>
</comment>
<dbReference type="Proteomes" id="UP000003160">
    <property type="component" value="Unassembled WGS sequence"/>
</dbReference>
<proteinExistence type="predicted"/>
<gene>
    <name evidence="3" type="ORF">HMPREF0645_2582</name>
</gene>
<accession>D1Q047</accession>
<dbReference type="Pfam" id="PF13280">
    <property type="entry name" value="WYL"/>
    <property type="match status" value="1"/>
</dbReference>
<dbReference type="InterPro" id="IPR057727">
    <property type="entry name" value="WCX_dom"/>
</dbReference>
<evidence type="ECO:0000259" key="2">
    <source>
        <dbReference type="Pfam" id="PF25583"/>
    </source>
</evidence>
<dbReference type="OrthoDB" id="1315521at2"/>
<dbReference type="InterPro" id="IPR036390">
    <property type="entry name" value="WH_DNA-bd_sf"/>
</dbReference>
<dbReference type="InterPro" id="IPR051534">
    <property type="entry name" value="CBASS_pafABC_assoc_protein"/>
</dbReference>
<reference evidence="3 4" key="1">
    <citation type="submission" date="2009-10" db="EMBL/GenBank/DDBJ databases">
        <authorList>
            <person name="Qin X."/>
            <person name="Bachman B."/>
            <person name="Battles P."/>
            <person name="Bell A."/>
            <person name="Bess C."/>
            <person name="Bickham C."/>
            <person name="Chaboub L."/>
            <person name="Chen D."/>
            <person name="Coyle M."/>
            <person name="Deiros D.R."/>
            <person name="Dinh H."/>
            <person name="Forbes L."/>
            <person name="Fowler G."/>
            <person name="Francisco L."/>
            <person name="Fu Q."/>
            <person name="Gubbala S."/>
            <person name="Hale W."/>
            <person name="Han Y."/>
            <person name="Hemphill L."/>
            <person name="Highlander S.K."/>
            <person name="Hirani K."/>
            <person name="Hogues M."/>
            <person name="Jackson L."/>
            <person name="Jakkamsetti A."/>
            <person name="Javaid M."/>
            <person name="Jiang H."/>
            <person name="Korchina V."/>
            <person name="Kovar C."/>
            <person name="Lara F."/>
            <person name="Lee S."/>
            <person name="Mata R."/>
            <person name="Mathew T."/>
            <person name="Moen C."/>
            <person name="Morales K."/>
            <person name="Munidasa M."/>
            <person name="Nazareth L."/>
            <person name="Ngo R."/>
            <person name="Nguyen L."/>
            <person name="Okwuonu G."/>
            <person name="Ongeri F."/>
            <person name="Patil S."/>
            <person name="Petrosino J."/>
            <person name="Pham C."/>
            <person name="Pham P."/>
            <person name="Pu L.-L."/>
            <person name="Puazo M."/>
            <person name="Raj R."/>
            <person name="Reid J."/>
            <person name="Rouhana J."/>
            <person name="Saada N."/>
            <person name="Shang Y."/>
            <person name="Simmons D."/>
            <person name="Thornton R."/>
            <person name="Warren J."/>
            <person name="Weissenberger G."/>
            <person name="Zhang J."/>
            <person name="Zhang L."/>
            <person name="Zhou C."/>
            <person name="Zhu D."/>
            <person name="Muzny D."/>
            <person name="Worley K."/>
            <person name="Gibbs R."/>
        </authorList>
    </citation>
    <scope>NUCLEOTIDE SEQUENCE [LARGE SCALE GENOMIC DNA]</scope>
    <source>
        <strain evidence="3 4">DSM 17361</strain>
    </source>
</reference>
<dbReference type="PROSITE" id="PS52050">
    <property type="entry name" value="WYL"/>
    <property type="match status" value="1"/>
</dbReference>
<dbReference type="AlphaFoldDB" id="D1Q047"/>
<dbReference type="SUPFAM" id="SSF46785">
    <property type="entry name" value="Winged helix' DNA-binding domain"/>
    <property type="match status" value="1"/>
</dbReference>
<organism evidence="3 4">
    <name type="scientific">Hallella bergensis DSM 17361</name>
    <dbReference type="NCBI Taxonomy" id="585502"/>
    <lineage>
        <taxon>Bacteria</taxon>
        <taxon>Pseudomonadati</taxon>
        <taxon>Bacteroidota</taxon>
        <taxon>Bacteroidia</taxon>
        <taxon>Bacteroidales</taxon>
        <taxon>Prevotellaceae</taxon>
        <taxon>Hallella</taxon>
    </lineage>
</organism>
<dbReference type="EMBL" id="ACKS01000106">
    <property type="protein sequence ID" value="EFA43010.1"/>
    <property type="molecule type" value="Genomic_DNA"/>
</dbReference>